<evidence type="ECO:0000256" key="7">
    <source>
        <dbReference type="ARBA" id="ARBA00022598"/>
    </source>
</evidence>
<evidence type="ECO:0000256" key="3">
    <source>
        <dbReference type="ARBA" id="ARBA00007380"/>
    </source>
</evidence>
<keyword evidence="7" id="KW-0436">Ligase</keyword>
<dbReference type="InterPro" id="IPR057737">
    <property type="entry name" value="Condensation_MtbB-like"/>
</dbReference>
<dbReference type="SUPFAM" id="SSF53335">
    <property type="entry name" value="S-adenosyl-L-methionine-dependent methyltransferases"/>
    <property type="match status" value="1"/>
</dbReference>
<dbReference type="PROSITE" id="PS00455">
    <property type="entry name" value="AMP_BINDING"/>
    <property type="match status" value="1"/>
</dbReference>
<evidence type="ECO:0000259" key="19">
    <source>
        <dbReference type="PROSITE" id="PS52019"/>
    </source>
</evidence>
<dbReference type="Gene3D" id="3.40.50.150">
    <property type="entry name" value="Vaccinia Virus protein VP39"/>
    <property type="match status" value="1"/>
</dbReference>
<evidence type="ECO:0000256" key="8">
    <source>
        <dbReference type="ARBA" id="ARBA00022679"/>
    </source>
</evidence>
<dbReference type="GO" id="GO:0031177">
    <property type="term" value="F:phosphopantetheine binding"/>
    <property type="evidence" value="ECO:0007669"/>
    <property type="project" value="InterPro"/>
</dbReference>
<feature type="active site" description="Proton acceptor; for dehydratase activity" evidence="15">
    <location>
        <position position="1082"/>
    </location>
</feature>
<dbReference type="InterPro" id="IPR000415">
    <property type="entry name" value="Nitroreductase-like"/>
</dbReference>
<dbReference type="SUPFAM" id="SSF56801">
    <property type="entry name" value="Acetyl-CoA synthetase-like"/>
    <property type="match status" value="1"/>
</dbReference>
<dbReference type="SUPFAM" id="SSF52777">
    <property type="entry name" value="CoA-dependent acyltransferases"/>
    <property type="match status" value="2"/>
</dbReference>
<feature type="domain" description="PKS/mFAS DH" evidence="19">
    <location>
        <begin position="1047"/>
        <end position="1330"/>
    </location>
</feature>
<dbReference type="PROSITE" id="PS50075">
    <property type="entry name" value="CARRIER"/>
    <property type="match status" value="2"/>
</dbReference>
<feature type="domain" description="Carrier" evidence="17">
    <location>
        <begin position="3605"/>
        <end position="3681"/>
    </location>
</feature>
<dbReference type="InterPro" id="IPR025110">
    <property type="entry name" value="AMP-bd_C"/>
</dbReference>
<dbReference type="SUPFAM" id="SSF55469">
    <property type="entry name" value="FMN-dependent nitroreductase-like"/>
    <property type="match status" value="1"/>
</dbReference>
<keyword evidence="12" id="KW-0012">Acyltransferase</keyword>
<keyword evidence="9" id="KW-0677">Repeat</keyword>
<dbReference type="Gene3D" id="3.40.50.720">
    <property type="entry name" value="NAD(P)-binding Rossmann-like Domain"/>
    <property type="match status" value="3"/>
</dbReference>
<dbReference type="PROSITE" id="PS00606">
    <property type="entry name" value="KS3_1"/>
    <property type="match status" value="1"/>
</dbReference>
<dbReference type="Pfam" id="PF02801">
    <property type="entry name" value="Ketoacyl-synt_C"/>
    <property type="match status" value="1"/>
</dbReference>
<dbReference type="Gene3D" id="3.40.50.980">
    <property type="match status" value="2"/>
</dbReference>
<dbReference type="InterPro" id="IPR018201">
    <property type="entry name" value="Ketoacyl_synth_AS"/>
</dbReference>
<dbReference type="InterPro" id="IPR001227">
    <property type="entry name" value="Ac_transferase_dom_sf"/>
</dbReference>
<dbReference type="SUPFAM" id="SSF52151">
    <property type="entry name" value="FabD/lysophospholipase-like"/>
    <property type="match status" value="1"/>
</dbReference>
<evidence type="ECO:0000256" key="13">
    <source>
        <dbReference type="ARBA" id="ARBA00029443"/>
    </source>
</evidence>
<dbReference type="InterPro" id="IPR049551">
    <property type="entry name" value="PKS_DH_C"/>
</dbReference>
<protein>
    <recommendedName>
        <fullName evidence="4">Phenyloxazoline synthase MbtB</fullName>
    </recommendedName>
    <alternativeName>
        <fullName evidence="14">Mycobactin synthetase protein B</fullName>
    </alternativeName>
</protein>
<dbReference type="SUPFAM" id="SSF50129">
    <property type="entry name" value="GroES-like"/>
    <property type="match status" value="1"/>
</dbReference>
<dbReference type="InterPro" id="IPR029479">
    <property type="entry name" value="Nitroreductase"/>
</dbReference>
<dbReference type="SMART" id="SM00823">
    <property type="entry name" value="PKS_PP"/>
    <property type="match status" value="2"/>
</dbReference>
<dbReference type="Pfam" id="PF00550">
    <property type="entry name" value="PP-binding"/>
    <property type="match status" value="1"/>
</dbReference>
<dbReference type="SMART" id="SM00825">
    <property type="entry name" value="PKS_KS"/>
    <property type="match status" value="1"/>
</dbReference>
<feature type="domain" description="Ketosynthase family 3 (KS3)" evidence="18">
    <location>
        <begin position="158"/>
        <end position="585"/>
    </location>
</feature>
<dbReference type="InterPro" id="IPR014031">
    <property type="entry name" value="Ketoacyl_synth_C"/>
</dbReference>
<dbReference type="Pfam" id="PF14765">
    <property type="entry name" value="PS-DH"/>
    <property type="match status" value="1"/>
</dbReference>
<dbReference type="SUPFAM" id="SSF53901">
    <property type="entry name" value="Thiolase-like"/>
    <property type="match status" value="1"/>
</dbReference>
<reference evidence="20 21" key="1">
    <citation type="submission" date="2018-05" db="EMBL/GenBank/DDBJ databases">
        <title>Evolution of GPA BGCs.</title>
        <authorList>
            <person name="Waglechner N."/>
            <person name="Wright G.D."/>
        </authorList>
    </citation>
    <scope>NUCLEOTIDE SEQUENCE [LARGE SCALE GENOMIC DNA]</scope>
    <source>
        <strain evidence="20 21">DSM 5908</strain>
    </source>
</reference>
<dbReference type="Gene3D" id="3.40.366.10">
    <property type="entry name" value="Malonyl-Coenzyme A Acyl Carrier Protein, domain 2"/>
    <property type="match status" value="1"/>
</dbReference>
<organism evidence="20 21">
    <name type="scientific">Amycolatopsis balhimycina DSM 5908</name>
    <dbReference type="NCBI Taxonomy" id="1081091"/>
    <lineage>
        <taxon>Bacteria</taxon>
        <taxon>Bacillati</taxon>
        <taxon>Actinomycetota</taxon>
        <taxon>Actinomycetes</taxon>
        <taxon>Pseudonocardiales</taxon>
        <taxon>Pseudonocardiaceae</taxon>
        <taxon>Amycolatopsis</taxon>
    </lineage>
</organism>
<evidence type="ECO:0000256" key="9">
    <source>
        <dbReference type="ARBA" id="ARBA00022737"/>
    </source>
</evidence>
<dbReference type="InterPro" id="IPR049900">
    <property type="entry name" value="PKS_mFAS_DH"/>
</dbReference>
<comment type="similarity">
    <text evidence="3">Belongs to the ATP-dependent AMP-binding enzyme family. MbtB subfamily.</text>
</comment>
<keyword evidence="10" id="KW-0521">NADP</keyword>
<dbReference type="Pfam" id="PF00109">
    <property type="entry name" value="ketoacyl-synt"/>
    <property type="match status" value="1"/>
</dbReference>
<dbReference type="Gene3D" id="3.30.559.30">
    <property type="entry name" value="Nonribosomal peptide synthetase, condensation domain"/>
    <property type="match status" value="1"/>
</dbReference>
<dbReference type="GO" id="GO:0009403">
    <property type="term" value="P:toxin biosynthetic process"/>
    <property type="evidence" value="ECO:0007669"/>
    <property type="project" value="UniProtKB-ARBA"/>
</dbReference>
<keyword evidence="6" id="KW-0597">Phosphoprotein</keyword>
<accession>A0A428WP31</accession>
<dbReference type="InterPro" id="IPR010071">
    <property type="entry name" value="AA_adenyl_dom"/>
</dbReference>
<dbReference type="Proteomes" id="UP000286716">
    <property type="component" value="Unassembled WGS sequence"/>
</dbReference>
<evidence type="ECO:0000256" key="14">
    <source>
        <dbReference type="ARBA" id="ARBA00033440"/>
    </source>
</evidence>
<dbReference type="GO" id="GO:0004312">
    <property type="term" value="F:fatty acid synthase activity"/>
    <property type="evidence" value="ECO:0007669"/>
    <property type="project" value="TreeGrafter"/>
</dbReference>
<sequence length="3914" mass="418082">MTRPRRRQSAEYEALSRARRSTQQDSPTTDGPRFAIGDSPAPSRRRSAKTPPPGGFRQPMRGENAELFHFDKTGNRRWTGPVRVPDYRPPYVHALRFGRPGSFGQSFLPISLGGVSPRTRVGEARSSACHLRHGRCAAENCDQNVKRTGAQMSTAIRHQPIAVVGIGCRFPGGVTGPDSFWELLTGGVDAVGPMPPGRWDVERLFTADHRVPGRTTLREGGFLERVDAFDAGFFGFSRRIADQLDPQQRLLLEIALETCEDAGVPMEQLAGGRTGVFVGASSQDYAQIQTAPGEGEAMGAHAATGMSTSLLANRVSHAFDLRGPSMVIDTACSSALVAVHAACQSIWTGEVDAALTGGVNLILTPGFGIALSQAGMLAADGRCKAFSAAADGFGRGEGGGLVLLRPLADALRDEDRVYAVIRGTAVNQDGHTPGISVPSGSAQQANLHAALRVAGAAPGEVGYVEAHGTGTPVGDPIEAAALAGVLGADRAADRPLLVGSVKTNIGHLEAAAGVAGLIKAVLAVRHHQVPANLHFDEPNPEIDFTGLGLRVPTALTPWPAHLPTAVASVNSFGFGGTNANVVLAEAPPVAGPSPAAAGAGPVLLTFSARSETALRRLAAGYAEWLAGLDAPDGGLERIAALLARRRSHHGHRLAFVANDAAEAVAKLRAYTDGESGPGVFAGAPSGHPAGKLAFLFNGQGPQWWAMARSLLETEGVFRSTALRCDELARPHLGWSIFDALAADEADSRVNETFCLQPAIFVVQVALAELWRSWGVSPDGVLGHSVGEYAAAHLSGALDLESAVRLVCKRARVHSRADGTGGMMFVALGADAAGKVCAEAAGAVCLAAENSPRGSTLSGPHEELDRVAALLEQRGVFARKLRVACPCHSPQMDPLRDELVRELAGVDSAPATIPMYSSVLARRIEDGELDTDYWWRNFRQPVLFEGALRAMLDDGYDAFVELSPHPVLLGSVREILDDTGRPAVTVASLSRGGDDRAGMLESLGALYAAGRKIDWARRYPGPVPAAPLPGPVWQHETHWNETSAAKARRTGGQPHPMLKRVDAARPTWEIRWDDHRLAWVRQHELFGTVIVPGAAYVEAALAAVREQLGGPAALEFVDFERSCALEPDDVQIGRIELNPEDGTFELHHRSFAGEVWARTARGRYHPEPGCGRDVDLAAVRRRCPTRHSHDDVYEAFTARGYVYGPAFRGMAELHTGDGETLVRLAVPAELAGTLEQYVLHPALLDVCIQAAVLDGAARRPDGLIPVNYVPSGVDAVRVHRNGRPPAYAHLRVHTRDSLALHADIAVLDAEGAVLAELVGMRGAPVPRPQSPEGAVSDHFYRMRWRSSVRPAAGAVTLGAQEAVADLSLLDPALAGDSPQYRADLSDLCAAYLADCFARFGAGLTAGRTISVDGLAGLLPLYRPAFDGFLRFLTGAGILAAHDDGSFRVLRDVDGDHRARWARMLTAYPDALGELRLLRKTAAHLYAVLTGTTDPLDLLFPDGDHGEAERFFQTAKAVRFHNDVVRQVLERVAATAARGRTLRVLEVGAGTGGLTAAVLPVLPADRTEYVFTDVSAAFTERARERFRDFPFVEYRVLDLDRDPAGQGVDLHSFDVVLASDVVHATPELRRTLTSLRDLLAPGGLLVLAEVLPGRIWADLTFGLTKGWWSFTDRDVRTTGPLLAADRWVGLLREGGFSDVAAVEDETGNDTAPHTVLFATGPEITASAAPPAPAAADWVILGDDPALAAGLAARVREYGGRALIVPPSDPVHFGDLRPDRIVQLWNTGAEDAADPATAIQDRCVELADAVRVFRDFPVEQSPRLVLVSKGAHSLHGEAVRLGGTSAWGIGLAARLELPHTRCLMVDLDAAAVDDLDQLWAQLCRDDDEYEIALRGGERYVRRIVAHPATAVLGSVDARALPEEHAYALVTDHPGQLDELRWAAEPRRAPDVGEVEIEVGAVGLNFRDVLVALGRMPSTASGRGLRMGAECAGRVTRIGPDVTGLEVGDEVVAVDSTMSTLASHVTVNATCVAPKPANLSAAEAATVPLVFLTAAIGLGRLAALRSGERVLIHSGAGGVGLAAIQLAHELGAEVLATAGTPEKRELLRSLGVAHVFDSRSLAFADEVRAVTGGAGVDVVLSAVGTEATARSIACLAPYGRFVEIGQRDLRADRRLGLRPFTRNLSYSSFDLQQMIAQRPALVAGELRALLARFASGALRPLPHRVYHPSQTRAAFRHLAAGEHIGKLVLAMSERDVPVTPLPAAGPERFDGTWLVTGGLAGIGLDLAARLAGAGVRQLVLVSRSGVTGPETAEALDRLRADGVQVLAEAVDVTSASQVDALVARIDRELPPLRGVLHCAMVIDDDPFTELDERRFREVLEPKVRGTWNLDRATAGHDLDAFVLFSSTTSLLGNAGQANYAAANAFLDQFADYRAALGRPVLTVNWGAIHGAGYLTRNEHAARALAASGVGHLGTEDVFEALRLLWRGSAPRVGVTRVDFARIIRHFGIDADHEPRYAEVLTGGAPGGPADADGRSIVQRLRTLDGEARVELLRTRIKARCAALLGVPDQEFPPDAPLTTMHMDSLLAVEVSSWIERELGVTVTTMTMMRGPSVADLTTLVLDGLDLGPVPEGGTEPAPRTPPAPPRPEPVPQPAAPRNEDESIPLTELQEAYLVGRFDGLGLGGVSSHAYGEYSMPELDPDRAIAAWDEIVRRHAALRMVATLDGRQRETTPTEAWQVQVDDLRADPGAADKVAATRARMSCQVLDAYRGPLFELRLTLLPGEVRIHVSFDLLMLDAQSIFVVIHEWGVRYRGLPLPPAGPAGAFRAFARDRRRRLEEIGSGADQELLTRLAGELPPPPALPLATDPDTVRRPEFTRRSAVLDQSDWKRLRDAAAARGITVSSLFGAAFTSVLGRFSGHTPFTLGVPAFDGPQLGLSAPAIGEFTSVLLVAARPGPGSFEDYLREFQSSMLVALEHRELGSVTVRRERSKSQDRAKKPESVAPVVFTSMLDKDIGKMDWLGRRLYGLSQTPQVWLDHQAMRWGDDAVLTWDSVDVLFPPGLLDEMFDAYLSLLRGLARHRDWTAGPATLSRPEPRTAPVRVAESPRLHDPVLARAAASPDAIAIRTDERSVSYQDVVGAAGKVAAALKGAGLLPGDLVAVGVPPGWEQAPAVLGVVQAGGAYVPVDPAVPTGRLELLLRDSTARFALTTRAAAGNWPAGTRLLVLEDVWNDRPADLDDPGTTSGDLAYLIYTSGSTGRPKGVAIEHGAALNTITDVNERFTVGPADRLLALTPLTFDLSVYDIFGTLSAGASLVVPAAEHRSDPKHWADLMVRHGVTMWNSVPALLRLLAETTGDDLDWAARLSLIMVSGDWIPVDLARRLRERLPHTRLISLGGATEASIWSVLYEVGAVDPAWRSIPYGTAMRAQGASVLDERLEPVPAGTPGPLFLSGAGLARGYWGDDERTRRSFPVRPATGERLYRTGDLARVGPDGVLELLGREDDQMKIQGHRIEPGEIESALARLDGVRDAVVGAEGARDQDRRLVAAVRSHPGSVLDPARVRAELARKLPRYLVPDLIRMVDDYPLTANGKVDRGALFGGEAPEPVTDEEDVAARVTSVLTEILAGSGSAGTDLSEIDFGTAGLTSMDLIRIANGLSSEFGHHPSLELLYEIRSADELVRFYTGGTPAAPPAAAPGAEPGPPPVLLDVDAREEVKEQARHRHPGSPAGIGLPAGAEPDRRRRSVRKFSGSKVRLEAFGGLLTQLRQWTEDGTARRAWGSASGVYPVDVYVQVHSAGVSALAEGFYRYDAEGHQLVPVSDDPLVLAGHHRTSDNREAYETAGFSLFLVADTAAFERLYGDRAEPFCLLEAGAMAQLLTTTAPGLGIDTCQIGLVDFRDAKAALGLGESEKLLCTILGGAR</sequence>
<dbReference type="InterPro" id="IPR020807">
    <property type="entry name" value="PKS_DH"/>
</dbReference>
<dbReference type="Pfam" id="PF21089">
    <property type="entry name" value="PKS_DH_N"/>
    <property type="match status" value="1"/>
</dbReference>
<dbReference type="SUPFAM" id="SSF55048">
    <property type="entry name" value="Probable ACP-binding domain of malonyl-CoA ACP transacylase"/>
    <property type="match status" value="1"/>
</dbReference>
<dbReference type="InterPro" id="IPR049552">
    <property type="entry name" value="PKS_DH_N"/>
</dbReference>
<dbReference type="EMBL" id="QHHU01000018">
    <property type="protein sequence ID" value="RSM44855.1"/>
    <property type="molecule type" value="Genomic_DNA"/>
</dbReference>
<evidence type="ECO:0000259" key="17">
    <source>
        <dbReference type="PROSITE" id="PS50075"/>
    </source>
</evidence>
<dbReference type="Gene3D" id="3.30.300.30">
    <property type="match status" value="1"/>
</dbReference>
<evidence type="ECO:0000313" key="21">
    <source>
        <dbReference type="Proteomes" id="UP000286716"/>
    </source>
</evidence>
<dbReference type="InterPro" id="IPR032821">
    <property type="entry name" value="PKS_assoc"/>
</dbReference>
<dbReference type="InterPro" id="IPR020841">
    <property type="entry name" value="PKS_Beta-ketoAc_synthase_dom"/>
</dbReference>
<dbReference type="SMART" id="SM00826">
    <property type="entry name" value="PKS_DH"/>
    <property type="match status" value="1"/>
</dbReference>
<dbReference type="InterPro" id="IPR023213">
    <property type="entry name" value="CAT-like_dom_sf"/>
</dbReference>
<dbReference type="FunFam" id="3.40.47.10:FF:000019">
    <property type="entry name" value="Polyketide synthase type I"/>
    <property type="match status" value="1"/>
</dbReference>
<evidence type="ECO:0000256" key="4">
    <source>
        <dbReference type="ARBA" id="ARBA00016743"/>
    </source>
</evidence>
<feature type="region of interest" description="Disordered" evidence="16">
    <location>
        <begin position="3714"/>
        <end position="3735"/>
    </location>
</feature>
<dbReference type="InterPro" id="IPR050091">
    <property type="entry name" value="PKS_NRPS_Biosynth_Enz"/>
</dbReference>
<dbReference type="CDD" id="cd02142">
    <property type="entry name" value="McbC_SagB-like_oxidoreductase"/>
    <property type="match status" value="1"/>
</dbReference>
<dbReference type="InterPro" id="IPR011032">
    <property type="entry name" value="GroES-like_sf"/>
</dbReference>
<dbReference type="InterPro" id="IPR013217">
    <property type="entry name" value="Methyltransf_12"/>
</dbReference>
<dbReference type="SMART" id="SM00822">
    <property type="entry name" value="PKS_KR"/>
    <property type="match status" value="1"/>
</dbReference>
<dbReference type="InterPro" id="IPR013154">
    <property type="entry name" value="ADH-like_N"/>
</dbReference>
<dbReference type="Gene3D" id="3.40.109.10">
    <property type="entry name" value="NADH Oxidase"/>
    <property type="match status" value="1"/>
</dbReference>
<dbReference type="Pfam" id="PF13602">
    <property type="entry name" value="ADH_zinc_N_2"/>
    <property type="match status" value="1"/>
</dbReference>
<evidence type="ECO:0000256" key="6">
    <source>
        <dbReference type="ARBA" id="ARBA00022553"/>
    </source>
</evidence>
<dbReference type="Pfam" id="PF00881">
    <property type="entry name" value="Nitroreductase"/>
    <property type="match status" value="1"/>
</dbReference>
<dbReference type="InterPro" id="IPR016035">
    <property type="entry name" value="Acyl_Trfase/lysoPLipase"/>
</dbReference>
<dbReference type="NCBIfam" id="TIGR01733">
    <property type="entry name" value="AA-adenyl-dom"/>
    <property type="match status" value="1"/>
</dbReference>
<comment type="similarity">
    <text evidence="13">In the C-terminal section; belongs to the NRP synthetase family.</text>
</comment>
<keyword evidence="8" id="KW-0808">Transferase</keyword>
<dbReference type="OrthoDB" id="9778690at2"/>
<keyword evidence="5" id="KW-0596">Phosphopantetheine</keyword>
<dbReference type="PANTHER" id="PTHR43775">
    <property type="entry name" value="FATTY ACID SYNTHASE"/>
    <property type="match status" value="1"/>
</dbReference>
<dbReference type="FunFam" id="3.40.50.12780:FF:000012">
    <property type="entry name" value="Non-ribosomal peptide synthetase"/>
    <property type="match status" value="1"/>
</dbReference>
<dbReference type="InterPro" id="IPR036291">
    <property type="entry name" value="NAD(P)-bd_dom_sf"/>
</dbReference>
<evidence type="ECO:0000256" key="1">
    <source>
        <dbReference type="ARBA" id="ARBA00001957"/>
    </source>
</evidence>
<comment type="pathway">
    <text evidence="2">Siderophore biosynthesis; mycobactin biosynthesis.</text>
</comment>
<dbReference type="FunFam" id="3.40.366.10:FF:000002">
    <property type="entry name" value="Probable polyketide synthase 2"/>
    <property type="match status" value="1"/>
</dbReference>
<feature type="region of interest" description="Disordered" evidence="16">
    <location>
        <begin position="1"/>
        <end position="62"/>
    </location>
</feature>
<dbReference type="InterPro" id="IPR014043">
    <property type="entry name" value="Acyl_transferase_dom"/>
</dbReference>
<feature type="region of interest" description="Disordered" evidence="16">
    <location>
        <begin position="2620"/>
        <end position="2655"/>
    </location>
</feature>
<dbReference type="Pfam" id="PF16197">
    <property type="entry name" value="KAsynt_C_assoc"/>
    <property type="match status" value="1"/>
</dbReference>
<dbReference type="InterPro" id="IPR014030">
    <property type="entry name" value="Ketoacyl_synth_N"/>
</dbReference>
<feature type="region of interest" description="N-terminal hotdog fold" evidence="15">
    <location>
        <begin position="1047"/>
        <end position="1170"/>
    </location>
</feature>
<evidence type="ECO:0000313" key="20">
    <source>
        <dbReference type="EMBL" id="RSM44855.1"/>
    </source>
</evidence>
<feature type="compositionally biased region" description="Low complexity" evidence="16">
    <location>
        <begin position="2620"/>
        <end position="2633"/>
    </location>
</feature>
<dbReference type="GO" id="GO:0004315">
    <property type="term" value="F:3-oxoacyl-[acyl-carrier-protein] synthase activity"/>
    <property type="evidence" value="ECO:0007669"/>
    <property type="project" value="InterPro"/>
</dbReference>
<name>A0A428WP31_AMYBA</name>
<dbReference type="InterPro" id="IPR020845">
    <property type="entry name" value="AMP-binding_CS"/>
</dbReference>
<evidence type="ECO:0000256" key="2">
    <source>
        <dbReference type="ARBA" id="ARBA00005102"/>
    </source>
</evidence>
<dbReference type="Gene3D" id="1.10.1200.10">
    <property type="entry name" value="ACP-like"/>
    <property type="match status" value="1"/>
</dbReference>
<dbReference type="InterPro" id="IPR016036">
    <property type="entry name" value="Malonyl_transacylase_ACP-bd"/>
</dbReference>
<evidence type="ECO:0000256" key="10">
    <source>
        <dbReference type="ARBA" id="ARBA00022857"/>
    </source>
</evidence>
<keyword evidence="21" id="KW-1185">Reference proteome</keyword>
<dbReference type="InterPro" id="IPR045851">
    <property type="entry name" value="AMP-bd_C_sf"/>
</dbReference>
<dbReference type="InterPro" id="IPR000873">
    <property type="entry name" value="AMP-dep_synth/lig_dom"/>
</dbReference>
<dbReference type="GO" id="GO:0005886">
    <property type="term" value="C:plasma membrane"/>
    <property type="evidence" value="ECO:0007669"/>
    <property type="project" value="TreeGrafter"/>
</dbReference>
<dbReference type="PROSITE" id="PS52004">
    <property type="entry name" value="KS3_2"/>
    <property type="match status" value="1"/>
</dbReference>
<dbReference type="Pfam" id="PF08242">
    <property type="entry name" value="Methyltransf_12"/>
    <property type="match status" value="1"/>
</dbReference>
<dbReference type="InterPro" id="IPR029063">
    <property type="entry name" value="SAM-dependent_MTases_sf"/>
</dbReference>
<dbReference type="CDD" id="cd19535">
    <property type="entry name" value="Cyc_NRPS"/>
    <property type="match status" value="1"/>
</dbReference>
<dbReference type="Gene3D" id="3.40.47.10">
    <property type="match status" value="1"/>
</dbReference>
<dbReference type="InterPro" id="IPR057326">
    <property type="entry name" value="KR_dom"/>
</dbReference>
<comment type="caution">
    <text evidence="20">The sequence shown here is derived from an EMBL/GenBank/DDBJ whole genome shotgun (WGS) entry which is preliminary data.</text>
</comment>
<dbReference type="FunFam" id="3.40.50.720:FF:000209">
    <property type="entry name" value="Polyketide synthase Pks12"/>
    <property type="match status" value="1"/>
</dbReference>
<dbReference type="Pfam" id="PF08659">
    <property type="entry name" value="KR"/>
    <property type="match status" value="1"/>
</dbReference>
<dbReference type="SMART" id="SM00827">
    <property type="entry name" value="PKS_AT"/>
    <property type="match status" value="1"/>
</dbReference>
<evidence type="ECO:0000256" key="12">
    <source>
        <dbReference type="ARBA" id="ARBA00023315"/>
    </source>
</evidence>
<dbReference type="PANTHER" id="PTHR43775:SF37">
    <property type="entry name" value="SI:DKEY-61P9.11"/>
    <property type="match status" value="1"/>
</dbReference>
<dbReference type="CDD" id="cd05195">
    <property type="entry name" value="enoyl_red"/>
    <property type="match status" value="1"/>
</dbReference>
<gene>
    <name evidence="20" type="ORF">DMA12_15030</name>
</gene>
<dbReference type="InterPro" id="IPR013968">
    <property type="entry name" value="PKS_KR"/>
</dbReference>
<dbReference type="GO" id="GO:0016491">
    <property type="term" value="F:oxidoreductase activity"/>
    <property type="evidence" value="ECO:0007669"/>
    <property type="project" value="InterPro"/>
</dbReference>
<dbReference type="Gene3D" id="3.30.70.3290">
    <property type="match status" value="1"/>
</dbReference>
<dbReference type="Pfam" id="PF00668">
    <property type="entry name" value="Condensation"/>
    <property type="match status" value="1"/>
</dbReference>
<evidence type="ECO:0000256" key="15">
    <source>
        <dbReference type="PROSITE-ProRule" id="PRU01363"/>
    </source>
</evidence>
<keyword evidence="11" id="KW-0511">Multifunctional enzyme</keyword>
<dbReference type="InterPro" id="IPR020843">
    <property type="entry name" value="ER"/>
</dbReference>
<evidence type="ECO:0000256" key="5">
    <source>
        <dbReference type="ARBA" id="ARBA00022450"/>
    </source>
</evidence>
<evidence type="ECO:0000256" key="16">
    <source>
        <dbReference type="SAM" id="MobiDB-lite"/>
    </source>
</evidence>
<dbReference type="Pfam" id="PF08240">
    <property type="entry name" value="ADH_N"/>
    <property type="match status" value="1"/>
</dbReference>
<dbReference type="SUPFAM" id="SSF51735">
    <property type="entry name" value="NAD(P)-binding Rossmann-fold domains"/>
    <property type="match status" value="3"/>
</dbReference>
<dbReference type="GO" id="GO:0005737">
    <property type="term" value="C:cytoplasm"/>
    <property type="evidence" value="ECO:0007669"/>
    <property type="project" value="TreeGrafter"/>
</dbReference>
<dbReference type="GO" id="GO:0071770">
    <property type="term" value="P:DIM/DIP cell wall layer assembly"/>
    <property type="evidence" value="ECO:0007669"/>
    <property type="project" value="TreeGrafter"/>
</dbReference>
<dbReference type="CDD" id="cd00833">
    <property type="entry name" value="PKS"/>
    <property type="match status" value="1"/>
</dbReference>
<dbReference type="InterPro" id="IPR042104">
    <property type="entry name" value="PKS_dehydratase_sf"/>
</dbReference>
<dbReference type="CDD" id="cd02440">
    <property type="entry name" value="AdoMet_MTases"/>
    <property type="match status" value="1"/>
</dbReference>
<dbReference type="Gene3D" id="3.90.180.10">
    <property type="entry name" value="Medium-chain alcohol dehydrogenases, catalytic domain"/>
    <property type="match status" value="1"/>
</dbReference>
<dbReference type="Gene3D" id="3.30.559.10">
    <property type="entry name" value="Chloramphenicol acetyltransferase-like domain"/>
    <property type="match status" value="1"/>
</dbReference>
<feature type="active site" description="Proton donor; for dehydratase activity" evidence="15">
    <location>
        <position position="1244"/>
    </location>
</feature>
<dbReference type="SMART" id="SM00829">
    <property type="entry name" value="PKS_ER"/>
    <property type="match status" value="1"/>
</dbReference>
<dbReference type="Pfam" id="PF00501">
    <property type="entry name" value="AMP-binding"/>
    <property type="match status" value="1"/>
</dbReference>
<dbReference type="InterPro" id="IPR036736">
    <property type="entry name" value="ACP-like_sf"/>
</dbReference>
<dbReference type="InterPro" id="IPR016039">
    <property type="entry name" value="Thiolase-like"/>
</dbReference>
<evidence type="ECO:0000256" key="11">
    <source>
        <dbReference type="ARBA" id="ARBA00023268"/>
    </source>
</evidence>
<dbReference type="SUPFAM" id="SSF47336">
    <property type="entry name" value="ACP-like"/>
    <property type="match status" value="2"/>
</dbReference>
<dbReference type="InterPro" id="IPR009081">
    <property type="entry name" value="PP-bd_ACP"/>
</dbReference>
<evidence type="ECO:0000259" key="18">
    <source>
        <dbReference type="PROSITE" id="PS52004"/>
    </source>
</evidence>
<proteinExistence type="inferred from homology"/>
<dbReference type="Pfam" id="PF13193">
    <property type="entry name" value="AMP-binding_C"/>
    <property type="match status" value="1"/>
</dbReference>
<dbReference type="InterPro" id="IPR001242">
    <property type="entry name" value="Condensation_dom"/>
</dbReference>
<dbReference type="PROSITE" id="PS52019">
    <property type="entry name" value="PKS_MFAS_DH"/>
    <property type="match status" value="1"/>
</dbReference>
<dbReference type="Gene3D" id="2.30.38.10">
    <property type="entry name" value="Luciferase, Domain 3"/>
    <property type="match status" value="1"/>
</dbReference>
<feature type="region of interest" description="C-terminal hotdog fold" evidence="15">
    <location>
        <begin position="1183"/>
        <end position="1330"/>
    </location>
</feature>
<dbReference type="GO" id="GO:0006633">
    <property type="term" value="P:fatty acid biosynthetic process"/>
    <property type="evidence" value="ECO:0007669"/>
    <property type="project" value="InterPro"/>
</dbReference>
<feature type="compositionally biased region" description="Pro residues" evidence="16">
    <location>
        <begin position="2634"/>
        <end position="2650"/>
    </location>
</feature>
<dbReference type="InterPro" id="IPR020806">
    <property type="entry name" value="PKS_PP-bd"/>
</dbReference>
<comment type="cofactor">
    <cofactor evidence="1">
        <name>pantetheine 4'-phosphate</name>
        <dbReference type="ChEBI" id="CHEBI:47942"/>
    </cofactor>
</comment>
<dbReference type="Gene3D" id="3.10.129.110">
    <property type="entry name" value="Polyketide synthase dehydratase"/>
    <property type="match status" value="1"/>
</dbReference>
<dbReference type="Pfam" id="PF00698">
    <property type="entry name" value="Acyl_transf_1"/>
    <property type="match status" value="1"/>
</dbReference>
<feature type="domain" description="Carrier" evidence="17">
    <location>
        <begin position="2546"/>
        <end position="2620"/>
    </location>
</feature>